<dbReference type="Pfam" id="PF01325">
    <property type="entry name" value="Fe_dep_repress"/>
    <property type="match status" value="1"/>
</dbReference>
<evidence type="ECO:0000256" key="7">
    <source>
        <dbReference type="ARBA" id="ARBA00023125"/>
    </source>
</evidence>
<evidence type="ECO:0000256" key="2">
    <source>
        <dbReference type="ARBA" id="ARBA00007871"/>
    </source>
</evidence>
<protein>
    <recommendedName>
        <fullName evidence="11">Manganese transport regulator</fullName>
    </recommendedName>
</protein>
<dbReference type="GO" id="GO:0003700">
    <property type="term" value="F:DNA-binding transcription factor activity"/>
    <property type="evidence" value="ECO:0007669"/>
    <property type="project" value="InterPro"/>
</dbReference>
<proteinExistence type="inferred from homology"/>
<dbReference type="GO" id="GO:0003677">
    <property type="term" value="F:DNA binding"/>
    <property type="evidence" value="ECO:0007669"/>
    <property type="project" value="UniProtKB-KW"/>
</dbReference>
<evidence type="ECO:0000256" key="6">
    <source>
        <dbReference type="ARBA" id="ARBA00023015"/>
    </source>
</evidence>
<dbReference type="Gene3D" id="1.10.60.10">
    <property type="entry name" value="Iron dependent repressor, metal binding and dimerisation domain"/>
    <property type="match status" value="1"/>
</dbReference>
<evidence type="ECO:0000259" key="12">
    <source>
        <dbReference type="PROSITE" id="PS50944"/>
    </source>
</evidence>
<keyword evidence="10" id="KW-0464">Manganese</keyword>
<evidence type="ECO:0000256" key="1">
    <source>
        <dbReference type="ARBA" id="ARBA00004496"/>
    </source>
</evidence>
<dbReference type="InterPro" id="IPR036421">
    <property type="entry name" value="Fe_dep_repressor_sf"/>
</dbReference>
<evidence type="ECO:0000256" key="4">
    <source>
        <dbReference type="ARBA" id="ARBA00022490"/>
    </source>
</evidence>
<evidence type="ECO:0000256" key="10">
    <source>
        <dbReference type="ARBA" id="ARBA00023211"/>
    </source>
</evidence>
<dbReference type="InterPro" id="IPR001367">
    <property type="entry name" value="Fe_dep_repressor"/>
</dbReference>
<dbReference type="Gene3D" id="1.10.10.10">
    <property type="entry name" value="Winged helix-like DNA-binding domain superfamily/Winged helix DNA-binding domain"/>
    <property type="match status" value="1"/>
</dbReference>
<keyword evidence="9" id="KW-0804">Transcription</keyword>
<evidence type="ECO:0000313" key="13">
    <source>
        <dbReference type="EMBL" id="ADD93605.1"/>
    </source>
</evidence>
<reference evidence="13" key="1">
    <citation type="journal article" date="2010" name="ISME J.">
        <title>Metagenome of the Mediterranean deep chlorophyll maximum studied by direct and fosmid library 454 pyrosequencing.</title>
        <authorList>
            <person name="Ghai R."/>
            <person name="Martin-Cuadrado A.B."/>
            <person name="Molto A.G."/>
            <person name="Heredia I.G."/>
            <person name="Cabrera R."/>
            <person name="Martin J."/>
            <person name="Verdu M."/>
            <person name="Deschamps P."/>
            <person name="Moreira D."/>
            <person name="Lopez-Garcia P."/>
            <person name="Mira A."/>
            <person name="Rodriguez-Valera F."/>
        </authorList>
    </citation>
    <scope>NUCLEOTIDE SEQUENCE</scope>
</reference>
<dbReference type="SMART" id="SM00529">
    <property type="entry name" value="HTH_DTXR"/>
    <property type="match status" value="1"/>
</dbReference>
<dbReference type="InterPro" id="IPR036388">
    <property type="entry name" value="WH-like_DNA-bd_sf"/>
</dbReference>
<evidence type="ECO:0000256" key="9">
    <source>
        <dbReference type="ARBA" id="ARBA00023163"/>
    </source>
</evidence>
<dbReference type="InterPro" id="IPR022687">
    <property type="entry name" value="HTH_DTXR"/>
</dbReference>
<dbReference type="NCBIfam" id="NF003025">
    <property type="entry name" value="PRK03902.1"/>
    <property type="match status" value="1"/>
</dbReference>
<organism evidence="13">
    <name type="scientific">uncultured marine bacterium MedDCM-OCT-S04-C40</name>
    <dbReference type="NCBI Taxonomy" id="743056"/>
    <lineage>
        <taxon>Bacteria</taxon>
        <taxon>environmental samples</taxon>
    </lineage>
</organism>
<keyword evidence="5" id="KW-0678">Repressor</keyword>
<keyword evidence="7" id="KW-0238">DNA-binding</keyword>
<keyword evidence="6" id="KW-0805">Transcription regulation</keyword>
<evidence type="ECO:0000256" key="8">
    <source>
        <dbReference type="ARBA" id="ARBA00023159"/>
    </source>
</evidence>
<dbReference type="EMBL" id="GU942989">
    <property type="protein sequence ID" value="ADD93605.1"/>
    <property type="molecule type" value="Genomic_DNA"/>
</dbReference>
<feature type="domain" description="HTH dtxR-type" evidence="12">
    <location>
        <begin position="1"/>
        <end position="66"/>
    </location>
</feature>
<comment type="similarity">
    <text evidence="2">Belongs to the DtxR/MntR family.</text>
</comment>
<dbReference type="GO" id="GO:0046914">
    <property type="term" value="F:transition metal ion binding"/>
    <property type="evidence" value="ECO:0007669"/>
    <property type="project" value="InterPro"/>
</dbReference>
<comment type="subunit">
    <text evidence="3">Homodimer.</text>
</comment>
<sequence>MPSKPSQSAEDYLERIHELLESKGTAHVADIAQSLGVGQPSVTSMVQKLADEGYLHYEKYRALTLTDAGRAVAEQIRDRHEVLAGFFTLFELDAETQARDIEGIEHHLSADTLKTLADLTVFFEQHPEILTQFKATRAAQPAGASKGK</sequence>
<keyword evidence="8" id="KW-0010">Activator</keyword>
<evidence type="ECO:0000256" key="11">
    <source>
        <dbReference type="ARBA" id="ARBA00032593"/>
    </source>
</evidence>
<keyword evidence="4" id="KW-0963">Cytoplasm</keyword>
<dbReference type="SUPFAM" id="SSF47979">
    <property type="entry name" value="Iron-dependent repressor protein, dimerization domain"/>
    <property type="match status" value="1"/>
</dbReference>
<comment type="subcellular location">
    <subcellularLocation>
        <location evidence="1">Cytoplasm</location>
    </subcellularLocation>
</comment>
<dbReference type="Pfam" id="PF02742">
    <property type="entry name" value="Fe_dep_repr_C"/>
    <property type="match status" value="1"/>
</dbReference>
<name>D6PD04_9BACT</name>
<dbReference type="InterPro" id="IPR022689">
    <property type="entry name" value="Iron_dep_repressor"/>
</dbReference>
<dbReference type="GO" id="GO:0046983">
    <property type="term" value="F:protein dimerization activity"/>
    <property type="evidence" value="ECO:0007669"/>
    <property type="project" value="InterPro"/>
</dbReference>
<dbReference type="PANTHER" id="PTHR33238:SF11">
    <property type="entry name" value="TRANSCRIPTIONAL REGULATOR MNTR"/>
    <property type="match status" value="1"/>
</dbReference>
<evidence type="ECO:0000256" key="3">
    <source>
        <dbReference type="ARBA" id="ARBA00011738"/>
    </source>
</evidence>
<accession>D6PD04</accession>
<evidence type="ECO:0000256" key="5">
    <source>
        <dbReference type="ARBA" id="ARBA00022491"/>
    </source>
</evidence>
<dbReference type="SUPFAM" id="SSF46785">
    <property type="entry name" value="Winged helix' DNA-binding domain"/>
    <property type="match status" value="1"/>
</dbReference>
<dbReference type="FunFam" id="1.10.10.10:FF:000189">
    <property type="entry name" value="HTH-type transcriptional regulator MntR"/>
    <property type="match status" value="1"/>
</dbReference>
<dbReference type="GO" id="GO:0005737">
    <property type="term" value="C:cytoplasm"/>
    <property type="evidence" value="ECO:0007669"/>
    <property type="project" value="UniProtKB-SubCell"/>
</dbReference>
<dbReference type="AlphaFoldDB" id="D6PD04"/>
<dbReference type="PROSITE" id="PS50944">
    <property type="entry name" value="HTH_DTXR"/>
    <property type="match status" value="1"/>
</dbReference>
<dbReference type="PANTHER" id="PTHR33238">
    <property type="entry name" value="IRON (METAL) DEPENDENT REPRESSOR, DTXR FAMILY"/>
    <property type="match status" value="1"/>
</dbReference>
<dbReference type="InterPro" id="IPR050536">
    <property type="entry name" value="DtxR_MntR_Metal-Reg"/>
</dbReference>
<dbReference type="InterPro" id="IPR036390">
    <property type="entry name" value="WH_DNA-bd_sf"/>
</dbReference>